<sequence length="68" mass="7454">MDSHHSRSARNRSIDPFFAMGVGVMAAVVRINREEKEKGRSTAETIESLRRRVGMIRERVGGGGRGGA</sequence>
<accession>A0A9W7T0Y4</accession>
<dbReference type="GO" id="GO:0009306">
    <property type="term" value="P:protein secretion"/>
    <property type="evidence" value="ECO:0007669"/>
    <property type="project" value="InterPro"/>
</dbReference>
<dbReference type="Pfam" id="PF11654">
    <property type="entry name" value="NCE101"/>
    <property type="match status" value="1"/>
</dbReference>
<dbReference type="EMBL" id="RIBY02000113">
    <property type="protein sequence ID" value="KAH9845251.1"/>
    <property type="molecule type" value="Genomic_DNA"/>
</dbReference>
<dbReference type="Proteomes" id="UP001138500">
    <property type="component" value="Unassembled WGS sequence"/>
</dbReference>
<reference evidence="1 2" key="2">
    <citation type="journal article" date="2021" name="Curr. Genet.">
        <title>Genetic response to nitrogen starvation in the aggressive Eucalyptus foliar pathogen Teratosphaeria destructans.</title>
        <authorList>
            <person name="Havenga M."/>
            <person name="Wingfield B.D."/>
            <person name="Wingfield M.J."/>
            <person name="Dreyer L.L."/>
            <person name="Roets F."/>
            <person name="Aylward J."/>
        </authorList>
    </citation>
    <scope>NUCLEOTIDE SEQUENCE [LARGE SCALE GENOMIC DNA]</scope>
    <source>
        <strain evidence="1">CMW44962</strain>
    </source>
</reference>
<dbReference type="InterPro" id="IPR024242">
    <property type="entry name" value="NCE101"/>
</dbReference>
<evidence type="ECO:0000313" key="1">
    <source>
        <dbReference type="EMBL" id="KAH9845251.1"/>
    </source>
</evidence>
<reference evidence="1 2" key="1">
    <citation type="journal article" date="2018" name="IMA Fungus">
        <title>IMA Genome-F 10: Nine draft genome sequences of Claviceps purpurea s.lat., including C. arundinis, C. humidiphila, and C. cf. spartinae, pseudomolecules for the pitch canker pathogen Fusarium circinatum, draft genome of Davidsoniella eucalypti, Grosmannia galeiformis, Quambalaria eucalypti, and Teratosphaeria destructans.</title>
        <authorList>
            <person name="Wingfield B.D."/>
            <person name="Liu M."/>
            <person name="Nguyen H.D."/>
            <person name="Lane F.A."/>
            <person name="Morgan S.W."/>
            <person name="De Vos L."/>
            <person name="Wilken P.M."/>
            <person name="Duong T.A."/>
            <person name="Aylward J."/>
            <person name="Coetzee M.P."/>
            <person name="Dadej K."/>
            <person name="De Beer Z.W."/>
            <person name="Findlay W."/>
            <person name="Havenga M."/>
            <person name="Kolarik M."/>
            <person name="Menzies J.G."/>
            <person name="Naidoo K."/>
            <person name="Pochopski O."/>
            <person name="Shoukouhi P."/>
            <person name="Santana Q.C."/>
            <person name="Seifert K.A."/>
            <person name="Soal N."/>
            <person name="Steenkamp E.T."/>
            <person name="Tatham C.T."/>
            <person name="van der Nest M.A."/>
            <person name="Wingfield M.J."/>
        </authorList>
    </citation>
    <scope>NUCLEOTIDE SEQUENCE [LARGE SCALE GENOMIC DNA]</scope>
    <source>
        <strain evidence="1">CMW44962</strain>
    </source>
</reference>
<comment type="caution">
    <text evidence="1">The sequence shown here is derived from an EMBL/GenBank/DDBJ whole genome shotgun (WGS) entry which is preliminary data.</text>
</comment>
<proteinExistence type="predicted"/>
<dbReference type="AlphaFoldDB" id="A0A9W7T0Y4"/>
<evidence type="ECO:0000313" key="2">
    <source>
        <dbReference type="Proteomes" id="UP001138500"/>
    </source>
</evidence>
<organism evidence="1 2">
    <name type="scientific">Teratosphaeria destructans</name>
    <dbReference type="NCBI Taxonomy" id="418781"/>
    <lineage>
        <taxon>Eukaryota</taxon>
        <taxon>Fungi</taxon>
        <taxon>Dikarya</taxon>
        <taxon>Ascomycota</taxon>
        <taxon>Pezizomycotina</taxon>
        <taxon>Dothideomycetes</taxon>
        <taxon>Dothideomycetidae</taxon>
        <taxon>Mycosphaerellales</taxon>
        <taxon>Teratosphaeriaceae</taxon>
        <taxon>Teratosphaeria</taxon>
    </lineage>
</organism>
<protein>
    <submittedName>
        <fullName evidence="1">Pfam:DUF2665</fullName>
    </submittedName>
</protein>
<keyword evidence="2" id="KW-1185">Reference proteome</keyword>
<gene>
    <name evidence="1" type="ORF">Tdes44962_MAKER01261</name>
</gene>
<name>A0A9W7T0Y4_9PEZI</name>